<organism evidence="5">
    <name type="scientific">marine metagenome</name>
    <dbReference type="NCBI Taxonomy" id="408172"/>
    <lineage>
        <taxon>unclassified sequences</taxon>
        <taxon>metagenomes</taxon>
        <taxon>ecological metagenomes</taxon>
    </lineage>
</organism>
<sequence length="118" mass="13910">MKDGETRTYTIPLRREYLKTPKWRRAEKAVSTLRSFVERHSKIEEIKIGRWVNESIWKRGAKNPPSRVRVDVKRVADSVTVELSELPRKAKTKEIPEKIEEKPKTEVKSKPKETKKVE</sequence>
<protein>
    <recommendedName>
        <fullName evidence="6">50S ribosomal protein L31e</fullName>
    </recommendedName>
</protein>
<evidence type="ECO:0000256" key="1">
    <source>
        <dbReference type="ARBA" id="ARBA00010808"/>
    </source>
</evidence>
<dbReference type="Pfam" id="PF01198">
    <property type="entry name" value="Ribosomal_L31e"/>
    <property type="match status" value="1"/>
</dbReference>
<dbReference type="GO" id="GO:0003735">
    <property type="term" value="F:structural constituent of ribosome"/>
    <property type="evidence" value="ECO:0007669"/>
    <property type="project" value="InterPro"/>
</dbReference>
<evidence type="ECO:0008006" key="6">
    <source>
        <dbReference type="Google" id="ProtNLM"/>
    </source>
</evidence>
<dbReference type="GO" id="GO:0002181">
    <property type="term" value="P:cytoplasmic translation"/>
    <property type="evidence" value="ECO:0007669"/>
    <property type="project" value="TreeGrafter"/>
</dbReference>
<evidence type="ECO:0000256" key="4">
    <source>
        <dbReference type="SAM" id="MobiDB-lite"/>
    </source>
</evidence>
<dbReference type="SUPFAM" id="SSF54575">
    <property type="entry name" value="Ribosomal protein L31e"/>
    <property type="match status" value="1"/>
</dbReference>
<dbReference type="NCBIfam" id="NF002258">
    <property type="entry name" value="PRK01192.1-1"/>
    <property type="match status" value="1"/>
</dbReference>
<reference evidence="5" key="1">
    <citation type="submission" date="2018-05" db="EMBL/GenBank/DDBJ databases">
        <authorList>
            <person name="Lanie J.A."/>
            <person name="Ng W.-L."/>
            <person name="Kazmierczak K.M."/>
            <person name="Andrzejewski T.M."/>
            <person name="Davidsen T.M."/>
            <person name="Wayne K.J."/>
            <person name="Tettelin H."/>
            <person name="Glass J.I."/>
            <person name="Rusch D."/>
            <person name="Podicherti R."/>
            <person name="Tsui H.-C.T."/>
            <person name="Winkler M.E."/>
        </authorList>
    </citation>
    <scope>NUCLEOTIDE SEQUENCE</scope>
</reference>
<feature type="region of interest" description="Disordered" evidence="4">
    <location>
        <begin position="90"/>
        <end position="118"/>
    </location>
</feature>
<evidence type="ECO:0000313" key="5">
    <source>
        <dbReference type="EMBL" id="SVE59407.1"/>
    </source>
</evidence>
<name>A0A383ERD2_9ZZZZ</name>
<dbReference type="GO" id="GO:0022625">
    <property type="term" value="C:cytosolic large ribosomal subunit"/>
    <property type="evidence" value="ECO:0007669"/>
    <property type="project" value="TreeGrafter"/>
</dbReference>
<dbReference type="PANTHER" id="PTHR10956">
    <property type="entry name" value="60S RIBOSOMAL PROTEIN L31"/>
    <property type="match status" value="1"/>
</dbReference>
<dbReference type="InterPro" id="IPR000054">
    <property type="entry name" value="Ribosomal_eL31"/>
</dbReference>
<keyword evidence="3" id="KW-0687">Ribonucleoprotein</keyword>
<feature type="non-terminal residue" evidence="5">
    <location>
        <position position="118"/>
    </location>
</feature>
<dbReference type="EMBL" id="UINC01228195">
    <property type="protein sequence ID" value="SVE59407.1"/>
    <property type="molecule type" value="Genomic_DNA"/>
</dbReference>
<evidence type="ECO:0000256" key="3">
    <source>
        <dbReference type="ARBA" id="ARBA00023274"/>
    </source>
</evidence>
<dbReference type="HAMAP" id="MF_00410">
    <property type="entry name" value="Ribosomal_eL31"/>
    <property type="match status" value="1"/>
</dbReference>
<gene>
    <name evidence="5" type="ORF">METZ01_LOCUS512261</name>
</gene>
<evidence type="ECO:0000256" key="2">
    <source>
        <dbReference type="ARBA" id="ARBA00022980"/>
    </source>
</evidence>
<dbReference type="SMART" id="SM01380">
    <property type="entry name" value="Ribosomal_L31e"/>
    <property type="match status" value="1"/>
</dbReference>
<dbReference type="InterPro" id="IPR023621">
    <property type="entry name" value="Ribosomal_eL31_dom_sf"/>
</dbReference>
<dbReference type="PANTHER" id="PTHR10956:SF0">
    <property type="entry name" value="60S RIBOSOMAL PROTEIN L31"/>
    <property type="match status" value="1"/>
</dbReference>
<comment type="similarity">
    <text evidence="1">Belongs to the eukaryotic ribosomal protein eL31 family.</text>
</comment>
<proteinExistence type="inferred from homology"/>
<keyword evidence="2" id="KW-0689">Ribosomal protein</keyword>
<accession>A0A383ERD2</accession>
<dbReference type="AlphaFoldDB" id="A0A383ERD2"/>
<dbReference type="Gene3D" id="3.10.440.10">
    <property type="match status" value="1"/>
</dbReference>